<dbReference type="PANTHER" id="PTHR24104">
    <property type="entry name" value="E3 UBIQUITIN-PROTEIN LIGASE NHLRC1-RELATED"/>
    <property type="match status" value="1"/>
</dbReference>
<gene>
    <name evidence="4" type="ORF">KUTeg_023362</name>
</gene>
<dbReference type="Proteomes" id="UP001217089">
    <property type="component" value="Unassembled WGS sequence"/>
</dbReference>
<dbReference type="EMBL" id="JARBDR010000921">
    <property type="protein sequence ID" value="KAJ8299302.1"/>
    <property type="molecule type" value="Genomic_DNA"/>
</dbReference>
<organism evidence="4 5">
    <name type="scientific">Tegillarca granosa</name>
    <name type="common">Malaysian cockle</name>
    <name type="synonym">Anadara granosa</name>
    <dbReference type="NCBI Taxonomy" id="220873"/>
    <lineage>
        <taxon>Eukaryota</taxon>
        <taxon>Metazoa</taxon>
        <taxon>Spiralia</taxon>
        <taxon>Lophotrochozoa</taxon>
        <taxon>Mollusca</taxon>
        <taxon>Bivalvia</taxon>
        <taxon>Autobranchia</taxon>
        <taxon>Pteriomorphia</taxon>
        <taxon>Arcoida</taxon>
        <taxon>Arcoidea</taxon>
        <taxon>Arcidae</taxon>
        <taxon>Tegillarca</taxon>
    </lineage>
</organism>
<name>A0ABQ9E205_TEGGR</name>
<dbReference type="SUPFAM" id="SSF63829">
    <property type="entry name" value="Calcium-dependent phosphotriesterase"/>
    <property type="match status" value="1"/>
</dbReference>
<evidence type="ECO:0008006" key="6">
    <source>
        <dbReference type="Google" id="ProtNLM"/>
    </source>
</evidence>
<feature type="repeat" description="NHL" evidence="2">
    <location>
        <begin position="646"/>
        <end position="673"/>
    </location>
</feature>
<dbReference type="CDD" id="cd19757">
    <property type="entry name" value="Bbox1"/>
    <property type="match status" value="1"/>
</dbReference>
<dbReference type="Gene3D" id="2.40.10.500">
    <property type="match status" value="1"/>
</dbReference>
<evidence type="ECO:0000256" key="1">
    <source>
        <dbReference type="ARBA" id="ARBA00022737"/>
    </source>
</evidence>
<accession>A0ABQ9E205</accession>
<sequence>MSDINHLIQRQHKKTDGNIEMVKFVTDVTQKVDKYQSCDPPNQVRPPKLITRNVDDQELKDLFGQLGMITTLTVNPSASPVKIVSSFTGKQNHVVTTGNNQAWIWCWRGKDISLVTSDGEVLQNINTDFDVFDAAVSTTGDLLVTVCMGNKVKKLTRNNTFTDLYTAADDYQTQGITVTDTGNVLVVLYKNMNKSTKHDAQCPVHIDQKCEVCEINNTSYKCLNCDEMMCITCMKIYLKSKASKDHKMVSLQSAEIDKYRDLTEKKCSKECVTSGVHTHHSIVKVEDVIDIKQKQLSNIIRQTNEKSKKYQDVIKIITQNKLEFSLSIAKQIEEVKSRNKELKQKLDKIESDYIKELQNKDKENYKAMTELEQRLQGEMSDINPLIQRQHKKTDGNIEMVKFVTDVTQKVDKYQSCDPPNQVRPPKLITRNVDDQELKDLFGQLGMITTLTVNPSASPVKIVSSFTGKQNHVVTTGNNQAWIWCWRGKDISLVTSDGEVLQNINTDFDVFNAAVSTTGDLLVTVCMGNKVKKLTRNNTFTDLYTAADNYQTQGITVTDTGNVLVVLYKNMNSRIVEITTSGQHIRTIQHDTMDNKLLFDYPYFICSSKNGDIIVGEYTKVVVITQQGQKRFIYKGEKRKMKTSFVPSDVVTDKHGHIIISDYYNSVLHVLDSDGKFVQYLMTPEHRCDKLEGLDIDSSGRLWVCNAGNDQIFIIKHV</sequence>
<dbReference type="InterPro" id="IPR011042">
    <property type="entry name" value="6-blade_b-propeller_TolB-like"/>
</dbReference>
<comment type="caution">
    <text evidence="4">The sequence shown here is derived from an EMBL/GenBank/DDBJ whole genome shotgun (WGS) entry which is preliminary data.</text>
</comment>
<keyword evidence="1" id="KW-0677">Repeat</keyword>
<evidence type="ECO:0000256" key="2">
    <source>
        <dbReference type="PROSITE-ProRule" id="PRU00504"/>
    </source>
</evidence>
<evidence type="ECO:0000256" key="3">
    <source>
        <dbReference type="SAM" id="Coils"/>
    </source>
</evidence>
<dbReference type="InterPro" id="IPR050952">
    <property type="entry name" value="TRIM-NHL_E3_ligases"/>
</dbReference>
<proteinExistence type="predicted"/>
<reference evidence="4 5" key="1">
    <citation type="submission" date="2022-12" db="EMBL/GenBank/DDBJ databases">
        <title>Chromosome-level genome of Tegillarca granosa.</title>
        <authorList>
            <person name="Kim J."/>
        </authorList>
    </citation>
    <scope>NUCLEOTIDE SEQUENCE [LARGE SCALE GENOMIC DNA]</scope>
    <source>
        <strain evidence="4">Teg-2019</strain>
        <tissue evidence="4">Adductor muscle</tissue>
    </source>
</reference>
<dbReference type="InterPro" id="IPR001258">
    <property type="entry name" value="NHL_repeat"/>
</dbReference>
<dbReference type="PANTHER" id="PTHR24104:SF25">
    <property type="entry name" value="PROTEIN LIN-41"/>
    <property type="match status" value="1"/>
</dbReference>
<keyword evidence="5" id="KW-1185">Reference proteome</keyword>
<dbReference type="PROSITE" id="PS51125">
    <property type="entry name" value="NHL"/>
    <property type="match status" value="1"/>
</dbReference>
<keyword evidence="3" id="KW-0175">Coiled coil</keyword>
<protein>
    <recommendedName>
        <fullName evidence="6">B box-type domain-containing protein</fullName>
    </recommendedName>
</protein>
<evidence type="ECO:0000313" key="4">
    <source>
        <dbReference type="EMBL" id="KAJ8299302.1"/>
    </source>
</evidence>
<feature type="coiled-coil region" evidence="3">
    <location>
        <begin position="325"/>
        <end position="374"/>
    </location>
</feature>
<dbReference type="SUPFAM" id="SSF101898">
    <property type="entry name" value="NHL repeat"/>
    <property type="match status" value="1"/>
</dbReference>
<evidence type="ECO:0000313" key="5">
    <source>
        <dbReference type="Proteomes" id="UP001217089"/>
    </source>
</evidence>
<dbReference type="Gene3D" id="2.120.10.30">
    <property type="entry name" value="TolB, C-terminal domain"/>
    <property type="match status" value="1"/>
</dbReference>